<organism evidence="2 3">
    <name type="scientific">Phyllobacterium trifolii</name>
    <dbReference type="NCBI Taxonomy" id="300193"/>
    <lineage>
        <taxon>Bacteria</taxon>
        <taxon>Pseudomonadati</taxon>
        <taxon>Pseudomonadota</taxon>
        <taxon>Alphaproteobacteria</taxon>
        <taxon>Hyphomicrobiales</taxon>
        <taxon>Phyllobacteriaceae</taxon>
        <taxon>Phyllobacterium</taxon>
    </lineage>
</organism>
<dbReference type="AlphaFoldDB" id="A0A839UCQ3"/>
<dbReference type="EMBL" id="JACHXN010000007">
    <property type="protein sequence ID" value="MBB3146159.1"/>
    <property type="molecule type" value="Genomic_DNA"/>
</dbReference>
<name>A0A839UCQ3_9HYPH</name>
<protein>
    <recommendedName>
        <fullName evidence="4">DUF982 domain-containing protein</fullName>
    </recommendedName>
</protein>
<evidence type="ECO:0000313" key="3">
    <source>
        <dbReference type="Proteomes" id="UP000554520"/>
    </source>
</evidence>
<evidence type="ECO:0000256" key="1">
    <source>
        <dbReference type="SAM" id="MobiDB-lite"/>
    </source>
</evidence>
<feature type="compositionally biased region" description="Basic residues" evidence="1">
    <location>
        <begin position="100"/>
        <end position="110"/>
    </location>
</feature>
<gene>
    <name evidence="2" type="ORF">FHS21_002574</name>
</gene>
<dbReference type="InterPro" id="IPR010385">
    <property type="entry name" value="DUF982"/>
</dbReference>
<accession>A0A839UCQ3</accession>
<proteinExistence type="predicted"/>
<evidence type="ECO:0008006" key="4">
    <source>
        <dbReference type="Google" id="ProtNLM"/>
    </source>
</evidence>
<dbReference type="RefSeq" id="WP_183662012.1">
    <property type="nucleotide sequence ID" value="NZ_JACHXN010000007.1"/>
</dbReference>
<dbReference type="Pfam" id="PF06169">
    <property type="entry name" value="DUF982"/>
    <property type="match status" value="1"/>
</dbReference>
<comment type="caution">
    <text evidence="2">The sequence shown here is derived from an EMBL/GenBank/DDBJ whole genome shotgun (WGS) entry which is preliminary data.</text>
</comment>
<reference evidence="2 3" key="1">
    <citation type="submission" date="2020-08" db="EMBL/GenBank/DDBJ databases">
        <title>Genomic Encyclopedia of Type Strains, Phase III (KMG-III): the genomes of soil and plant-associated and newly described type strains.</title>
        <authorList>
            <person name="Whitman W."/>
        </authorList>
    </citation>
    <scope>NUCLEOTIDE SEQUENCE [LARGE SCALE GENOMIC DNA]</scope>
    <source>
        <strain evidence="2 3">CECT 7015</strain>
    </source>
</reference>
<evidence type="ECO:0000313" key="2">
    <source>
        <dbReference type="EMBL" id="MBB3146159.1"/>
    </source>
</evidence>
<sequence length="110" mass="12406">MQRVVSFAMEERYFKEVRIMPSHPGRMRVVTSALQAAQLILTDWPIEESEILTATKHALVACLEGKLSAGSARFAFIQAAKEAGNYVDEPERGPSTGKSFRWHKSKLWRA</sequence>
<dbReference type="Proteomes" id="UP000554520">
    <property type="component" value="Unassembled WGS sequence"/>
</dbReference>
<keyword evidence="3" id="KW-1185">Reference proteome</keyword>
<dbReference type="Gene3D" id="6.10.250.730">
    <property type="match status" value="1"/>
</dbReference>
<feature type="region of interest" description="Disordered" evidence="1">
    <location>
        <begin position="87"/>
        <end position="110"/>
    </location>
</feature>